<dbReference type="CDD" id="cd02234">
    <property type="entry name" value="cupin_BLR7677-like"/>
    <property type="match status" value="1"/>
</dbReference>
<dbReference type="InterPro" id="IPR011051">
    <property type="entry name" value="RmlC_Cupin_sf"/>
</dbReference>
<accession>A0ABP8GFV0</accession>
<organism evidence="3 4">
    <name type="scientific">Mucilaginibacter gynuensis</name>
    <dbReference type="NCBI Taxonomy" id="1302236"/>
    <lineage>
        <taxon>Bacteria</taxon>
        <taxon>Pseudomonadati</taxon>
        <taxon>Bacteroidota</taxon>
        <taxon>Sphingobacteriia</taxon>
        <taxon>Sphingobacteriales</taxon>
        <taxon>Sphingobacteriaceae</taxon>
        <taxon>Mucilaginibacter</taxon>
    </lineage>
</organism>
<dbReference type="InterPro" id="IPR014710">
    <property type="entry name" value="RmlC-like_jellyroll"/>
</dbReference>
<dbReference type="InterPro" id="IPR013096">
    <property type="entry name" value="Cupin_2"/>
</dbReference>
<evidence type="ECO:0000313" key="3">
    <source>
        <dbReference type="EMBL" id="GAA4323608.1"/>
    </source>
</evidence>
<comment type="caution">
    <text evidence="3">The sequence shown here is derived from an EMBL/GenBank/DDBJ whole genome shotgun (WGS) entry which is preliminary data.</text>
</comment>
<name>A0ABP8GFV0_9SPHI</name>
<keyword evidence="4" id="KW-1185">Reference proteome</keyword>
<evidence type="ECO:0000259" key="2">
    <source>
        <dbReference type="Pfam" id="PF07883"/>
    </source>
</evidence>
<feature type="domain" description="Cupin type-2" evidence="2">
    <location>
        <begin position="56"/>
        <end position="124"/>
    </location>
</feature>
<gene>
    <name evidence="3" type="ORF">GCM10023149_24650</name>
</gene>
<dbReference type="Pfam" id="PF07883">
    <property type="entry name" value="Cupin_2"/>
    <property type="match status" value="1"/>
</dbReference>
<feature type="signal peptide" evidence="1">
    <location>
        <begin position="1"/>
        <end position="20"/>
    </location>
</feature>
<dbReference type="Proteomes" id="UP001500582">
    <property type="component" value="Unassembled WGS sequence"/>
</dbReference>
<reference evidence="4" key="1">
    <citation type="journal article" date="2019" name="Int. J. Syst. Evol. Microbiol.">
        <title>The Global Catalogue of Microorganisms (GCM) 10K type strain sequencing project: providing services to taxonomists for standard genome sequencing and annotation.</title>
        <authorList>
            <consortium name="The Broad Institute Genomics Platform"/>
            <consortium name="The Broad Institute Genome Sequencing Center for Infectious Disease"/>
            <person name="Wu L."/>
            <person name="Ma J."/>
        </authorList>
    </citation>
    <scope>NUCLEOTIDE SEQUENCE [LARGE SCALE GENOMIC DNA]</scope>
    <source>
        <strain evidence="4">JCM 17705</strain>
    </source>
</reference>
<protein>
    <submittedName>
        <fullName evidence="3">Cupin domain-containing protein</fullName>
    </submittedName>
</protein>
<keyword evidence="1" id="KW-0732">Signal</keyword>
<dbReference type="PANTHER" id="PTHR38599">
    <property type="entry name" value="CUPIN DOMAIN PROTEIN (AFU_ORTHOLOGUE AFUA_3G13620)"/>
    <property type="match status" value="1"/>
</dbReference>
<evidence type="ECO:0000313" key="4">
    <source>
        <dbReference type="Proteomes" id="UP001500582"/>
    </source>
</evidence>
<dbReference type="RefSeq" id="WP_345211384.1">
    <property type="nucleotide sequence ID" value="NZ_BAABFT010000005.1"/>
</dbReference>
<dbReference type="EMBL" id="BAABFT010000005">
    <property type="protein sequence ID" value="GAA4323608.1"/>
    <property type="molecule type" value="Genomic_DNA"/>
</dbReference>
<sequence>MKKLALSLLVFCAAFLTAHAQHSTKSVDVTQTPPEVIFKKVINTPKLKNQQITMIIVTFAPGEVSGAHRHPIQTVAYVLEGELQSTFNGKVERFKKGDAFYEDPNGLHAETRNLSATKEAKLLVYFIGDKGKTFITAAH</sequence>
<dbReference type="PANTHER" id="PTHR38599:SF1">
    <property type="entry name" value="CUPIN DOMAIN PROTEIN (AFU_ORTHOLOGUE AFUA_3G13620)"/>
    <property type="match status" value="1"/>
</dbReference>
<dbReference type="Gene3D" id="2.60.120.10">
    <property type="entry name" value="Jelly Rolls"/>
    <property type="match status" value="1"/>
</dbReference>
<evidence type="ECO:0000256" key="1">
    <source>
        <dbReference type="SAM" id="SignalP"/>
    </source>
</evidence>
<feature type="chain" id="PRO_5045712534" evidence="1">
    <location>
        <begin position="21"/>
        <end position="139"/>
    </location>
</feature>
<dbReference type="SUPFAM" id="SSF51182">
    <property type="entry name" value="RmlC-like cupins"/>
    <property type="match status" value="1"/>
</dbReference>
<proteinExistence type="predicted"/>